<dbReference type="SUPFAM" id="SSF53850">
    <property type="entry name" value="Periplasmic binding protein-like II"/>
    <property type="match status" value="1"/>
</dbReference>
<organism evidence="1">
    <name type="scientific">marine sediment metagenome</name>
    <dbReference type="NCBI Taxonomy" id="412755"/>
    <lineage>
        <taxon>unclassified sequences</taxon>
        <taxon>metagenomes</taxon>
        <taxon>ecological metagenomes</taxon>
    </lineage>
</organism>
<feature type="non-terminal residue" evidence="1">
    <location>
        <position position="1"/>
    </location>
</feature>
<dbReference type="AlphaFoldDB" id="X1NZW1"/>
<proteinExistence type="predicted"/>
<dbReference type="EMBL" id="BARV01039971">
    <property type="protein sequence ID" value="GAI49577.1"/>
    <property type="molecule type" value="Genomic_DNA"/>
</dbReference>
<sequence>LKREIIKPRNYESLLFGEVLGVIPDPFPFWSSLQKKDPGLNLAMYENKKCDKLLKEVRQSLDEDVRKEKLEEFQELLIEDTPAVFLYNPDYLYLVSKEIKGINVKIITDPSKRFIGIENWYIKTKRAWR</sequence>
<gene>
    <name evidence="1" type="ORF">S06H3_61084</name>
</gene>
<reference evidence="1" key="1">
    <citation type="journal article" date="2014" name="Front. Microbiol.">
        <title>High frequency of phylogenetically diverse reductive dehalogenase-homologous genes in deep subseafloor sedimentary metagenomes.</title>
        <authorList>
            <person name="Kawai M."/>
            <person name="Futagami T."/>
            <person name="Toyoda A."/>
            <person name="Takaki Y."/>
            <person name="Nishi S."/>
            <person name="Hori S."/>
            <person name="Arai W."/>
            <person name="Tsubouchi T."/>
            <person name="Morono Y."/>
            <person name="Uchiyama I."/>
            <person name="Ito T."/>
            <person name="Fujiyama A."/>
            <person name="Inagaki F."/>
            <person name="Takami H."/>
        </authorList>
    </citation>
    <scope>NUCLEOTIDE SEQUENCE</scope>
    <source>
        <strain evidence="1">Expedition CK06-06</strain>
    </source>
</reference>
<comment type="caution">
    <text evidence="1">The sequence shown here is derived from an EMBL/GenBank/DDBJ whole genome shotgun (WGS) entry which is preliminary data.</text>
</comment>
<evidence type="ECO:0000313" key="1">
    <source>
        <dbReference type="EMBL" id="GAI49577.1"/>
    </source>
</evidence>
<dbReference type="Gene3D" id="3.40.190.10">
    <property type="entry name" value="Periplasmic binding protein-like II"/>
    <property type="match status" value="1"/>
</dbReference>
<accession>X1NZW1</accession>
<evidence type="ECO:0008006" key="2">
    <source>
        <dbReference type="Google" id="ProtNLM"/>
    </source>
</evidence>
<name>X1NZW1_9ZZZZ</name>
<protein>
    <recommendedName>
        <fullName evidence="2">Solute-binding protein family 5 domain-containing protein</fullName>
    </recommendedName>
</protein>
<dbReference type="Gene3D" id="3.10.105.10">
    <property type="entry name" value="Dipeptide-binding Protein, Domain 3"/>
    <property type="match status" value="1"/>
</dbReference>